<accession>J0XCZ9</accession>
<evidence type="ECO:0000313" key="1">
    <source>
        <dbReference type="EMBL" id="EJF46576.1"/>
    </source>
</evidence>
<gene>
    <name evidence="1" type="ORF">HMPREF1318_2102</name>
</gene>
<protein>
    <submittedName>
        <fullName evidence="1">Uncharacterized protein</fullName>
    </submittedName>
</protein>
<dbReference type="OrthoDB" id="3260615at2"/>
<dbReference type="Proteomes" id="UP000002941">
    <property type="component" value="Unassembled WGS sequence"/>
</dbReference>
<organism evidence="1 2">
    <name type="scientific">Actinomyces massiliensis F0489</name>
    <dbReference type="NCBI Taxonomy" id="1125718"/>
    <lineage>
        <taxon>Bacteria</taxon>
        <taxon>Bacillati</taxon>
        <taxon>Actinomycetota</taxon>
        <taxon>Actinomycetes</taxon>
        <taxon>Actinomycetales</taxon>
        <taxon>Actinomycetaceae</taxon>
        <taxon>Actinomyces</taxon>
    </lineage>
</organism>
<proteinExistence type="predicted"/>
<keyword evidence="2" id="KW-1185">Reference proteome</keyword>
<dbReference type="EMBL" id="AKFT01000056">
    <property type="protein sequence ID" value="EJF46576.1"/>
    <property type="molecule type" value="Genomic_DNA"/>
</dbReference>
<dbReference type="PATRIC" id="fig|1125718.3.peg.794"/>
<dbReference type="eggNOG" id="ENOG5030TKW">
    <property type="taxonomic scope" value="Bacteria"/>
</dbReference>
<comment type="caution">
    <text evidence="1">The sequence shown here is derived from an EMBL/GenBank/DDBJ whole genome shotgun (WGS) entry which is preliminary data.</text>
</comment>
<sequence length="113" mass="10601">MADIRIVHGDLESLAGRIDAVRDGVTGLDAAGAVSGAASAMPGSVSSGLVGAVAAGLDGAKAALGGQYGGVGSGVRNLVAIHRSNDGAVAAATPTIGAVAGQATGWAHAKGLD</sequence>
<name>J0XCZ9_9ACTO</name>
<evidence type="ECO:0000313" key="2">
    <source>
        <dbReference type="Proteomes" id="UP000002941"/>
    </source>
</evidence>
<dbReference type="AlphaFoldDB" id="J0XCZ9"/>
<reference evidence="1 2" key="1">
    <citation type="submission" date="2012-05" db="EMBL/GenBank/DDBJ databases">
        <authorList>
            <person name="Harkins D.M."/>
            <person name="Madupu R."/>
            <person name="Durkin A.S."/>
            <person name="Torralba M."/>
            <person name="Methe B."/>
            <person name="Sutton G.G."/>
            <person name="Nelson K.E."/>
        </authorList>
    </citation>
    <scope>NUCLEOTIDE SEQUENCE [LARGE SCALE GENOMIC DNA]</scope>
    <source>
        <strain evidence="1 2">F0489</strain>
    </source>
</reference>